<dbReference type="Proteomes" id="UP000190559">
    <property type="component" value="Unassembled WGS sequence"/>
</dbReference>
<proteinExistence type="inferred from homology"/>
<dbReference type="Gene3D" id="3.30.530.20">
    <property type="match status" value="1"/>
</dbReference>
<evidence type="ECO:0000256" key="2">
    <source>
        <dbReference type="SAM" id="MobiDB-lite"/>
    </source>
</evidence>
<evidence type="ECO:0000259" key="3">
    <source>
        <dbReference type="Pfam" id="PF08327"/>
    </source>
</evidence>
<gene>
    <name evidence="4" type="ORF">Xmlh_06170</name>
</gene>
<dbReference type="AlphaFoldDB" id="A0A1T1P9D6"/>
<dbReference type="RefSeq" id="WP_078563022.1">
    <property type="nucleotide sequence ID" value="NZ_LOJW01000005.1"/>
</dbReference>
<comment type="caution">
    <text evidence="4">The sequence shown here is derived from an EMBL/GenBank/DDBJ whole genome shotgun (WGS) entry which is preliminary data.</text>
</comment>
<comment type="similarity">
    <text evidence="1">Belongs to the AHA1 family.</text>
</comment>
<evidence type="ECO:0000313" key="5">
    <source>
        <dbReference type="Proteomes" id="UP000190559"/>
    </source>
</evidence>
<accession>A0A1T1P9D6</accession>
<dbReference type="Pfam" id="PF08327">
    <property type="entry name" value="AHSA1"/>
    <property type="match status" value="1"/>
</dbReference>
<organism evidence="4 5">
    <name type="scientific">Xanthomonas axonopodis pv. melhusii</name>
    <dbReference type="NCBI Taxonomy" id="487834"/>
    <lineage>
        <taxon>Bacteria</taxon>
        <taxon>Pseudomonadati</taxon>
        <taxon>Pseudomonadota</taxon>
        <taxon>Gammaproteobacteria</taxon>
        <taxon>Lysobacterales</taxon>
        <taxon>Lysobacteraceae</taxon>
        <taxon>Xanthomonas</taxon>
    </lineage>
</organism>
<dbReference type="InterPro" id="IPR013538">
    <property type="entry name" value="ASHA1/2-like_C"/>
</dbReference>
<dbReference type="CDD" id="cd07814">
    <property type="entry name" value="SRPBCC_CalC_Aha1-like"/>
    <property type="match status" value="1"/>
</dbReference>
<feature type="region of interest" description="Disordered" evidence="2">
    <location>
        <begin position="102"/>
        <end position="129"/>
    </location>
</feature>
<sequence length="143" mass="16410">MKTSDSLVRIFAPASKVWKALTVPELVKQWQYGSDLLTTWEVGTPIIFRNEWNGQVFEQKGTVLEFLPESRLTYSLFFPRPDLQDIPEHYFFMTYELTERDGSSSLLVRQEDPRPSPSNKSSGGDAGPDVFSYLKELVEVKMP</sequence>
<protein>
    <submittedName>
        <fullName evidence="4">ATPase</fullName>
    </submittedName>
</protein>
<dbReference type="SUPFAM" id="SSF55961">
    <property type="entry name" value="Bet v1-like"/>
    <property type="match status" value="1"/>
</dbReference>
<feature type="domain" description="Activator of Hsp90 ATPase homologue 1/2-like C-terminal" evidence="3">
    <location>
        <begin position="12"/>
        <end position="122"/>
    </location>
</feature>
<evidence type="ECO:0000256" key="1">
    <source>
        <dbReference type="ARBA" id="ARBA00006817"/>
    </source>
</evidence>
<dbReference type="InterPro" id="IPR023393">
    <property type="entry name" value="START-like_dom_sf"/>
</dbReference>
<evidence type="ECO:0000313" key="4">
    <source>
        <dbReference type="EMBL" id="OOW72288.1"/>
    </source>
</evidence>
<name>A0A1T1P9D6_9XANT</name>
<dbReference type="EMBL" id="LOJW01000005">
    <property type="protein sequence ID" value="OOW72288.1"/>
    <property type="molecule type" value="Genomic_DNA"/>
</dbReference>
<reference evidence="4 5" key="1">
    <citation type="submission" date="2015-12" db="EMBL/GenBank/DDBJ databases">
        <authorList>
            <person name="Shamseldin A."/>
            <person name="Moawad H."/>
            <person name="Abd El-Rahim W.M."/>
            <person name="Sadowsky M.J."/>
        </authorList>
    </citation>
    <scope>NUCLEOTIDE SEQUENCE [LARGE SCALE GENOMIC DNA]</scope>
    <source>
        <strain evidence="4 5">LMG9050</strain>
    </source>
</reference>